<evidence type="ECO:0000256" key="1">
    <source>
        <dbReference type="SAM" id="MobiDB-lite"/>
    </source>
</evidence>
<feature type="region of interest" description="Disordered" evidence="1">
    <location>
        <begin position="52"/>
        <end position="77"/>
    </location>
</feature>
<organism evidence="2 3">
    <name type="scientific">Caerostris darwini</name>
    <dbReference type="NCBI Taxonomy" id="1538125"/>
    <lineage>
        <taxon>Eukaryota</taxon>
        <taxon>Metazoa</taxon>
        <taxon>Ecdysozoa</taxon>
        <taxon>Arthropoda</taxon>
        <taxon>Chelicerata</taxon>
        <taxon>Arachnida</taxon>
        <taxon>Araneae</taxon>
        <taxon>Araneomorphae</taxon>
        <taxon>Entelegynae</taxon>
        <taxon>Araneoidea</taxon>
        <taxon>Araneidae</taxon>
        <taxon>Caerostris</taxon>
    </lineage>
</organism>
<comment type="caution">
    <text evidence="2">The sequence shown here is derived from an EMBL/GenBank/DDBJ whole genome shotgun (WGS) entry which is preliminary data.</text>
</comment>
<keyword evidence="3" id="KW-1185">Reference proteome</keyword>
<reference evidence="2 3" key="1">
    <citation type="submission" date="2021-06" db="EMBL/GenBank/DDBJ databases">
        <title>Caerostris darwini draft genome.</title>
        <authorList>
            <person name="Kono N."/>
            <person name="Arakawa K."/>
        </authorList>
    </citation>
    <scope>NUCLEOTIDE SEQUENCE [LARGE SCALE GENOMIC DNA]</scope>
</reference>
<dbReference type="EMBL" id="BPLQ01015526">
    <property type="protein sequence ID" value="GIY88765.1"/>
    <property type="molecule type" value="Genomic_DNA"/>
</dbReference>
<name>A0AAV4X0T9_9ARAC</name>
<gene>
    <name evidence="2" type="ORF">CDAR_438551</name>
</gene>
<evidence type="ECO:0000313" key="2">
    <source>
        <dbReference type="EMBL" id="GIY88765.1"/>
    </source>
</evidence>
<protein>
    <submittedName>
        <fullName evidence="2">Uncharacterized protein</fullName>
    </submittedName>
</protein>
<proteinExistence type="predicted"/>
<accession>A0AAV4X0T9</accession>
<evidence type="ECO:0000313" key="3">
    <source>
        <dbReference type="Proteomes" id="UP001054837"/>
    </source>
</evidence>
<sequence length="114" mass="12894">MAQPLQLWEPKLRFSVRTEIWLESPHNAAFKKSRSRVSAAAVWAHLPPPLRGMRGHVGERRAQAEGRSSVQGGKDPQLVQQVSEIEKESRTCFSRNIKSPGSLRRSYVAEFTLI</sequence>
<dbReference type="AlphaFoldDB" id="A0AAV4X0T9"/>
<dbReference type="Proteomes" id="UP001054837">
    <property type="component" value="Unassembled WGS sequence"/>
</dbReference>